<dbReference type="Proteomes" id="UP000245999">
    <property type="component" value="Chromosome"/>
</dbReference>
<dbReference type="Pfam" id="PF01609">
    <property type="entry name" value="DDE_Tnp_1"/>
    <property type="match status" value="1"/>
</dbReference>
<organism evidence="2 3">
    <name type="scientific">Hymenobacter nivis</name>
    <dbReference type="NCBI Taxonomy" id="1850093"/>
    <lineage>
        <taxon>Bacteria</taxon>
        <taxon>Pseudomonadati</taxon>
        <taxon>Bacteroidota</taxon>
        <taxon>Cytophagia</taxon>
        <taxon>Cytophagales</taxon>
        <taxon>Hymenobacteraceae</taxon>
        <taxon>Hymenobacter</taxon>
    </lineage>
</organism>
<dbReference type="AlphaFoldDB" id="A0A2Z3GEY4"/>
<dbReference type="InterPro" id="IPR002559">
    <property type="entry name" value="Transposase_11"/>
</dbReference>
<reference evidence="3" key="1">
    <citation type="submission" date="2018-04" db="EMBL/GenBank/DDBJ databases">
        <title>Complete genome of Antarctic heterotrophic bacterium Hymenobacter nivis.</title>
        <authorList>
            <person name="Terashima M."/>
        </authorList>
    </citation>
    <scope>NUCLEOTIDE SEQUENCE [LARGE SCALE GENOMIC DNA]</scope>
    <source>
        <strain evidence="3">NBRC 111535</strain>
    </source>
</reference>
<dbReference type="KEGG" id="hnv:DDQ68_04360"/>
<protein>
    <submittedName>
        <fullName evidence="2">Transposase</fullName>
    </submittedName>
</protein>
<feature type="domain" description="Transposase IS4-like" evidence="1">
    <location>
        <begin position="127"/>
        <end position="294"/>
    </location>
</feature>
<keyword evidence="3" id="KW-1185">Reference proteome</keyword>
<name>A0A2Z3GEY4_9BACT</name>
<proteinExistence type="predicted"/>
<dbReference type="InterPro" id="IPR012337">
    <property type="entry name" value="RNaseH-like_sf"/>
</dbReference>
<sequence length="337" mass="38447">MLTQRTYIDFLLHTPRSYTGTHLAAHLPAVSHDQVYRFLRDNDFSASQLRELVQPLLNDSPEAFLLVDDSVQDKRYSRFIELAQRQYSGNVHGLVTGIGLVNLVHSSGEGGDFLPLDFRVYAPGQDGQTKNDHFQAMFKQVVEEGKIQARTLLFDSWYASSENLKVIERAKWTFFTTLKSNRLVSVSKETGYQSLDTLGPPVGGWSRGVEVRLQQVPFGVKRFKLVATDGRIEWGITNNLAAHLNREMVIDAVRVRWQVEEFHRSFKQLTGSEKCQCRKAQAQRNHLTCCYLAWVSLQQYARAIGRTIYQAACLPWAEWLRKQLKDSSIPVLLPNTA</sequence>
<gene>
    <name evidence="2" type="ORF">DDQ68_04360</name>
</gene>
<dbReference type="GO" id="GO:0004803">
    <property type="term" value="F:transposase activity"/>
    <property type="evidence" value="ECO:0007669"/>
    <property type="project" value="InterPro"/>
</dbReference>
<dbReference type="EMBL" id="CP029145">
    <property type="protein sequence ID" value="AWM32093.1"/>
    <property type="molecule type" value="Genomic_DNA"/>
</dbReference>
<dbReference type="OrthoDB" id="930039at2"/>
<dbReference type="SUPFAM" id="SSF53098">
    <property type="entry name" value="Ribonuclease H-like"/>
    <property type="match status" value="1"/>
</dbReference>
<dbReference type="GO" id="GO:0006313">
    <property type="term" value="P:DNA transposition"/>
    <property type="evidence" value="ECO:0007669"/>
    <property type="project" value="InterPro"/>
</dbReference>
<evidence type="ECO:0000313" key="3">
    <source>
        <dbReference type="Proteomes" id="UP000245999"/>
    </source>
</evidence>
<evidence type="ECO:0000313" key="2">
    <source>
        <dbReference type="EMBL" id="AWM32093.1"/>
    </source>
</evidence>
<dbReference type="RefSeq" id="WP_109655174.1">
    <property type="nucleotide sequence ID" value="NZ_CP029145.1"/>
</dbReference>
<dbReference type="GO" id="GO:0003677">
    <property type="term" value="F:DNA binding"/>
    <property type="evidence" value="ECO:0007669"/>
    <property type="project" value="InterPro"/>
</dbReference>
<evidence type="ECO:0000259" key="1">
    <source>
        <dbReference type="Pfam" id="PF01609"/>
    </source>
</evidence>
<accession>A0A2Z3GEY4</accession>